<dbReference type="Pfam" id="PF00990">
    <property type="entry name" value="GGDEF"/>
    <property type="match status" value="1"/>
</dbReference>
<comment type="catalytic activity">
    <reaction evidence="2">
        <text>2 GTP = 3',3'-c-di-GMP + 2 diphosphate</text>
        <dbReference type="Rhea" id="RHEA:24898"/>
        <dbReference type="ChEBI" id="CHEBI:33019"/>
        <dbReference type="ChEBI" id="CHEBI:37565"/>
        <dbReference type="ChEBI" id="CHEBI:58805"/>
        <dbReference type="EC" id="2.7.7.65"/>
    </reaction>
</comment>
<dbReference type="Proteomes" id="UP000544872">
    <property type="component" value="Unassembled WGS sequence"/>
</dbReference>
<dbReference type="Gene3D" id="3.30.450.20">
    <property type="entry name" value="PAS domain"/>
    <property type="match status" value="2"/>
</dbReference>
<dbReference type="SUPFAM" id="SSF55073">
    <property type="entry name" value="Nucleotide cyclase"/>
    <property type="match status" value="1"/>
</dbReference>
<dbReference type="GO" id="GO:0052621">
    <property type="term" value="F:diguanylate cyclase activity"/>
    <property type="evidence" value="ECO:0007669"/>
    <property type="project" value="UniProtKB-EC"/>
</dbReference>
<dbReference type="InterPro" id="IPR050469">
    <property type="entry name" value="Diguanylate_Cyclase"/>
</dbReference>
<gene>
    <name evidence="5" type="ORF">FHS48_000781</name>
</gene>
<dbReference type="GO" id="GO:0005886">
    <property type="term" value="C:plasma membrane"/>
    <property type="evidence" value="ECO:0007669"/>
    <property type="project" value="TreeGrafter"/>
</dbReference>
<dbReference type="PANTHER" id="PTHR45138">
    <property type="entry name" value="REGULATORY COMPONENTS OF SENSORY TRANSDUCTION SYSTEM"/>
    <property type="match status" value="1"/>
</dbReference>
<keyword evidence="3" id="KW-1133">Transmembrane helix</keyword>
<evidence type="ECO:0000313" key="5">
    <source>
        <dbReference type="EMBL" id="MBB6209379.1"/>
    </source>
</evidence>
<dbReference type="PANTHER" id="PTHR45138:SF9">
    <property type="entry name" value="DIGUANYLATE CYCLASE DGCM-RELATED"/>
    <property type="match status" value="1"/>
</dbReference>
<comment type="caution">
    <text evidence="5">The sequence shown here is derived from an EMBL/GenBank/DDBJ whole genome shotgun (WGS) entry which is preliminary data.</text>
</comment>
<evidence type="ECO:0000313" key="6">
    <source>
        <dbReference type="Proteomes" id="UP000544872"/>
    </source>
</evidence>
<dbReference type="InterPro" id="IPR029787">
    <property type="entry name" value="Nucleotide_cyclase"/>
</dbReference>
<dbReference type="AlphaFoldDB" id="A0A7W9ZG19"/>
<proteinExistence type="predicted"/>
<dbReference type="NCBIfam" id="TIGR00254">
    <property type="entry name" value="GGDEF"/>
    <property type="match status" value="1"/>
</dbReference>
<accession>A0A7W9ZG19</accession>
<dbReference type="Gene3D" id="3.30.70.270">
    <property type="match status" value="1"/>
</dbReference>
<evidence type="ECO:0000256" key="1">
    <source>
        <dbReference type="ARBA" id="ARBA00012528"/>
    </source>
</evidence>
<keyword evidence="6" id="KW-1185">Reference proteome</keyword>
<keyword evidence="3" id="KW-0812">Transmembrane</keyword>
<dbReference type="GO" id="GO:0043709">
    <property type="term" value="P:cell adhesion involved in single-species biofilm formation"/>
    <property type="evidence" value="ECO:0007669"/>
    <property type="project" value="TreeGrafter"/>
</dbReference>
<dbReference type="SMART" id="SM00267">
    <property type="entry name" value="GGDEF"/>
    <property type="match status" value="1"/>
</dbReference>
<feature type="domain" description="GGDEF" evidence="4">
    <location>
        <begin position="361"/>
        <end position="493"/>
    </location>
</feature>
<feature type="transmembrane region" description="Helical" evidence="3">
    <location>
        <begin position="20"/>
        <end position="39"/>
    </location>
</feature>
<organism evidence="5 6">
    <name type="scientific">Novispirillum itersonii</name>
    <name type="common">Aquaspirillum itersonii</name>
    <dbReference type="NCBI Taxonomy" id="189"/>
    <lineage>
        <taxon>Bacteria</taxon>
        <taxon>Pseudomonadati</taxon>
        <taxon>Pseudomonadota</taxon>
        <taxon>Alphaproteobacteria</taxon>
        <taxon>Rhodospirillales</taxon>
        <taxon>Novispirillaceae</taxon>
        <taxon>Novispirillum</taxon>
    </lineage>
</organism>
<reference evidence="5 6" key="1">
    <citation type="submission" date="2020-08" db="EMBL/GenBank/DDBJ databases">
        <title>Genomic Encyclopedia of Type Strains, Phase IV (KMG-IV): sequencing the most valuable type-strain genomes for metagenomic binning, comparative biology and taxonomic classification.</title>
        <authorList>
            <person name="Goeker M."/>
        </authorList>
    </citation>
    <scope>NUCLEOTIDE SEQUENCE [LARGE SCALE GENOMIC DNA]</scope>
    <source>
        <strain evidence="5 6">DSM 11590</strain>
    </source>
</reference>
<evidence type="ECO:0000256" key="3">
    <source>
        <dbReference type="SAM" id="Phobius"/>
    </source>
</evidence>
<sequence length="493" mass="53401">MNGMQGGAFSGAIRTVAVRMVTAVVMLAGAVWLGLDLYASRESILTEKRDLVQQKSQFMSQWFGTTILSADYVLRDILGRVAPSGLGPQAGTPHWREQMNRLLQQKKQSLEALEGLSVYGPDCVFLVAADPRVIGFRSNQSFCRDPSVPVSTETVVQYMPTERSASHRPVLLVSRNMVDADGKLVAGALAAIDLSFAQNWLNGFPVGPRDVLAVVDGEDTLLARNPLIPDVIGRRAPAPPGQPSFGETRGSASFLATSPFDGRARIFGISKIERIPLLVIVGLDREDVLADWRHRAVLVGAGYLVLTGLVFGLIRAHRVALRQREMMHRLAVTDPLTGIANRRHLLEAAEQAVHQAWRDGTPLSVLQLDIDHFKQVNDRWGHPVGDRAICLLTQEMATHVRPEDTIGRLGGEEFAVLLPGLERAQAVAVAERLRQAVAEARFDAGSGGAQGITVSIGVADLQDSDTGFDGVQLRADAALYRAKASGRNRVIAA</sequence>
<dbReference type="GO" id="GO:1902201">
    <property type="term" value="P:negative regulation of bacterial-type flagellum-dependent cell motility"/>
    <property type="evidence" value="ECO:0007669"/>
    <property type="project" value="TreeGrafter"/>
</dbReference>
<dbReference type="PROSITE" id="PS50887">
    <property type="entry name" value="GGDEF"/>
    <property type="match status" value="1"/>
</dbReference>
<protein>
    <recommendedName>
        <fullName evidence="1">diguanylate cyclase</fullName>
        <ecNumber evidence="1">2.7.7.65</ecNumber>
    </recommendedName>
</protein>
<keyword evidence="3" id="KW-0472">Membrane</keyword>
<dbReference type="InterPro" id="IPR043128">
    <property type="entry name" value="Rev_trsase/Diguanyl_cyclase"/>
</dbReference>
<dbReference type="CDD" id="cd01949">
    <property type="entry name" value="GGDEF"/>
    <property type="match status" value="1"/>
</dbReference>
<name>A0A7W9ZG19_NOVIT</name>
<evidence type="ECO:0000256" key="2">
    <source>
        <dbReference type="ARBA" id="ARBA00034247"/>
    </source>
</evidence>
<dbReference type="InterPro" id="IPR000160">
    <property type="entry name" value="GGDEF_dom"/>
</dbReference>
<evidence type="ECO:0000259" key="4">
    <source>
        <dbReference type="PROSITE" id="PS50887"/>
    </source>
</evidence>
<dbReference type="FunFam" id="3.30.70.270:FF:000001">
    <property type="entry name" value="Diguanylate cyclase domain protein"/>
    <property type="match status" value="1"/>
</dbReference>
<dbReference type="CDD" id="cd12915">
    <property type="entry name" value="PDC2_DGC_like"/>
    <property type="match status" value="1"/>
</dbReference>
<dbReference type="EMBL" id="JACIIX010000002">
    <property type="protein sequence ID" value="MBB6209379.1"/>
    <property type="molecule type" value="Genomic_DNA"/>
</dbReference>
<feature type="transmembrane region" description="Helical" evidence="3">
    <location>
        <begin position="296"/>
        <end position="314"/>
    </location>
</feature>
<dbReference type="EC" id="2.7.7.65" evidence="1"/>